<gene>
    <name evidence="1" type="ORF">V6984_08550</name>
</gene>
<evidence type="ECO:0000313" key="1">
    <source>
        <dbReference type="EMBL" id="XAH75786.1"/>
    </source>
</evidence>
<protein>
    <submittedName>
        <fullName evidence="1">Uncharacterized protein</fullName>
    </submittedName>
</protein>
<reference evidence="1 2" key="1">
    <citation type="submission" date="2024-02" db="EMBL/GenBank/DDBJ databases">
        <title>Bacterial strain from lacustrine sediment.</title>
        <authorList>
            <person name="Petit C."/>
            <person name="Fadhlaoui K."/>
        </authorList>
    </citation>
    <scope>NUCLEOTIDE SEQUENCE [LARGE SCALE GENOMIC DNA]</scope>
    <source>
        <strain evidence="1 2">IPX-CK</strain>
    </source>
</reference>
<dbReference type="Proteomes" id="UP001451571">
    <property type="component" value="Chromosome"/>
</dbReference>
<sequence>MKSYKKDEMMANIVLQLQKSDNNSILNNNNFIFDEIVDAIGNVSYNDTTGVVTISENGLYMVDWWAAIQATAGSPSAIFKLISDKGHVFDSNSSNKTGVMSGIAVFNVDDAPINFSLVNLSNSAVFFPNTVISKANLRVFSLNSDIADNSRCFALDQFAHVLEQIVTIYQGASVSIFSNRLATVTGTINSLYKAPDAGSIPLLILGDEQVAFNIDKIAILYFPNSVYDDSITYLNPPDPFPQNCDTDLIRNIYNYVAVGDSISVTTGPTTSASGDVYINEYGIIVFADDTSMIFVMTPHIFSVDINDEVAGMQRENSISNSSIV</sequence>
<proteinExistence type="predicted"/>
<name>A0ABZ3EZV9_9FIRM</name>
<dbReference type="RefSeq" id="WP_342759359.1">
    <property type="nucleotide sequence ID" value="NZ_CP146256.1"/>
</dbReference>
<accession>A0ABZ3EZV9</accession>
<dbReference type="EMBL" id="CP146256">
    <property type="protein sequence ID" value="XAH75786.1"/>
    <property type="molecule type" value="Genomic_DNA"/>
</dbReference>
<organism evidence="1 2">
    <name type="scientific">Kineothrix sedimenti</name>
    <dbReference type="NCBI Taxonomy" id="3123317"/>
    <lineage>
        <taxon>Bacteria</taxon>
        <taxon>Bacillati</taxon>
        <taxon>Bacillota</taxon>
        <taxon>Clostridia</taxon>
        <taxon>Lachnospirales</taxon>
        <taxon>Lachnospiraceae</taxon>
        <taxon>Kineothrix</taxon>
    </lineage>
</organism>
<evidence type="ECO:0000313" key="2">
    <source>
        <dbReference type="Proteomes" id="UP001451571"/>
    </source>
</evidence>
<keyword evidence="2" id="KW-1185">Reference proteome</keyword>